<gene>
    <name evidence="2" type="ordered locus">Spea_0781</name>
</gene>
<proteinExistence type="predicted"/>
<keyword evidence="3" id="KW-1185">Reference proteome</keyword>
<sequence length="178" mass="19856">MKYLLMTAVITATLTIAGCAQQQESTEPQNFLTNDGNVNILWQNPSDYSDIEATTGVQSKFEQYLFTELTDELAKLANKHLTKDQQLDLTVTNVDLAGDVQPTFGGATDDIRIVTDLYPPKIRFDYVLTQNGKVIKSGSEKLNNMGFLMGIQPIGNDPFPYEQDLLTDWFKSTIVPVL</sequence>
<dbReference type="PROSITE" id="PS51257">
    <property type="entry name" value="PROKAR_LIPOPROTEIN"/>
    <property type="match status" value="1"/>
</dbReference>
<dbReference type="HOGENOM" id="CLU_100616_1_0_6"/>
<organism evidence="2 3">
    <name type="scientific">Shewanella pealeana (strain ATCC 700345 / ANG-SQ1)</name>
    <dbReference type="NCBI Taxonomy" id="398579"/>
    <lineage>
        <taxon>Bacteria</taxon>
        <taxon>Pseudomonadati</taxon>
        <taxon>Pseudomonadota</taxon>
        <taxon>Gammaproteobacteria</taxon>
        <taxon>Alteromonadales</taxon>
        <taxon>Shewanellaceae</taxon>
        <taxon>Shewanella</taxon>
    </lineage>
</organism>
<name>A8H0M1_SHEPA</name>
<evidence type="ECO:0000313" key="3">
    <source>
        <dbReference type="Proteomes" id="UP000002608"/>
    </source>
</evidence>
<dbReference type="KEGG" id="spl:Spea_0781"/>
<evidence type="ECO:0008006" key="4">
    <source>
        <dbReference type="Google" id="ProtNLM"/>
    </source>
</evidence>
<dbReference type="eggNOG" id="ENOG50331S4">
    <property type="taxonomic scope" value="Bacteria"/>
</dbReference>
<dbReference type="InterPro" id="IPR021557">
    <property type="entry name" value="DUF3016"/>
</dbReference>
<keyword evidence="1" id="KW-0732">Signal</keyword>
<accession>A8H0M1</accession>
<feature type="signal peptide" evidence="1">
    <location>
        <begin position="1"/>
        <end position="22"/>
    </location>
</feature>
<protein>
    <recommendedName>
        <fullName evidence="4">DUF3016 domain-containing protein</fullName>
    </recommendedName>
</protein>
<evidence type="ECO:0000313" key="2">
    <source>
        <dbReference type="EMBL" id="ABV86108.1"/>
    </source>
</evidence>
<dbReference type="Pfam" id="PF11454">
    <property type="entry name" value="DUF3016"/>
    <property type="match status" value="1"/>
</dbReference>
<dbReference type="EMBL" id="CP000851">
    <property type="protein sequence ID" value="ABV86108.1"/>
    <property type="molecule type" value="Genomic_DNA"/>
</dbReference>
<evidence type="ECO:0000256" key="1">
    <source>
        <dbReference type="SAM" id="SignalP"/>
    </source>
</evidence>
<dbReference type="STRING" id="398579.Spea_0781"/>
<feature type="chain" id="PRO_5002722202" description="DUF3016 domain-containing protein" evidence="1">
    <location>
        <begin position="23"/>
        <end position="178"/>
    </location>
</feature>
<dbReference type="RefSeq" id="WP_012154044.1">
    <property type="nucleotide sequence ID" value="NC_009901.1"/>
</dbReference>
<dbReference type="OrthoDB" id="195620at2"/>
<reference evidence="2 3" key="1">
    <citation type="submission" date="2007-10" db="EMBL/GenBank/DDBJ databases">
        <title>Complete sequence of Shewanella pealeana ATCC 700345.</title>
        <authorList>
            <consortium name="US DOE Joint Genome Institute"/>
            <person name="Copeland A."/>
            <person name="Lucas S."/>
            <person name="Lapidus A."/>
            <person name="Barry K."/>
            <person name="Glavina del Rio T."/>
            <person name="Dalin E."/>
            <person name="Tice H."/>
            <person name="Pitluck S."/>
            <person name="Chertkov O."/>
            <person name="Brettin T."/>
            <person name="Bruce D."/>
            <person name="Detter J.C."/>
            <person name="Han C."/>
            <person name="Schmutz J."/>
            <person name="Larimer F."/>
            <person name="Land M."/>
            <person name="Hauser L."/>
            <person name="Kyrpides N."/>
            <person name="Kim E."/>
            <person name="Zhao J.-S.Z."/>
            <person name="Manno D."/>
            <person name="Hawari J."/>
            <person name="Richardson P."/>
        </authorList>
    </citation>
    <scope>NUCLEOTIDE SEQUENCE [LARGE SCALE GENOMIC DNA]</scope>
    <source>
        <strain evidence="3">ATCC 700345 / ANG-SQ1</strain>
    </source>
</reference>
<dbReference type="Proteomes" id="UP000002608">
    <property type="component" value="Chromosome"/>
</dbReference>
<dbReference type="AlphaFoldDB" id="A8H0M1"/>